<evidence type="ECO:0000313" key="10">
    <source>
        <dbReference type="EMBL" id="PJI93808.1"/>
    </source>
</evidence>
<evidence type="ECO:0000256" key="3">
    <source>
        <dbReference type="ARBA" id="ARBA00022801"/>
    </source>
</evidence>
<evidence type="ECO:0000256" key="1">
    <source>
        <dbReference type="ARBA" id="ARBA00011073"/>
    </source>
</evidence>
<feature type="signal peptide" evidence="8">
    <location>
        <begin position="1"/>
        <end position="28"/>
    </location>
</feature>
<dbReference type="SUPFAM" id="SSF52743">
    <property type="entry name" value="Subtilisin-like"/>
    <property type="match status" value="1"/>
</dbReference>
<keyword evidence="2 6" id="KW-0645">Protease</keyword>
<gene>
    <name evidence="10" type="ORF">CLV34_1283</name>
</gene>
<dbReference type="GO" id="GO:0006508">
    <property type="term" value="P:proteolysis"/>
    <property type="evidence" value="ECO:0007669"/>
    <property type="project" value="UniProtKB-KW"/>
</dbReference>
<dbReference type="PROSITE" id="PS51892">
    <property type="entry name" value="SUBTILASE"/>
    <property type="match status" value="1"/>
</dbReference>
<dbReference type="PRINTS" id="PR00723">
    <property type="entry name" value="SUBTILISIN"/>
</dbReference>
<dbReference type="InterPro" id="IPR046450">
    <property type="entry name" value="PA_dom_sf"/>
</dbReference>
<feature type="active site" description="Charge relay system" evidence="5 6">
    <location>
        <position position="448"/>
    </location>
</feature>
<dbReference type="InterPro" id="IPR015500">
    <property type="entry name" value="Peptidase_S8_subtilisin-rel"/>
</dbReference>
<dbReference type="PANTHER" id="PTHR43806:SF11">
    <property type="entry name" value="CEREVISIN-RELATED"/>
    <property type="match status" value="1"/>
</dbReference>
<evidence type="ECO:0000256" key="5">
    <source>
        <dbReference type="PIRSR" id="PIRSR615500-1"/>
    </source>
</evidence>
<proteinExistence type="inferred from homology"/>
<evidence type="ECO:0000313" key="11">
    <source>
        <dbReference type="Proteomes" id="UP000231586"/>
    </source>
</evidence>
<keyword evidence="8" id="KW-0732">Signal</keyword>
<feature type="chain" id="PRO_5014799329" evidence="8">
    <location>
        <begin position="29"/>
        <end position="1364"/>
    </location>
</feature>
<organism evidence="10 11">
    <name type="scientific">Luteimicrobium subarcticum</name>
    <dbReference type="NCBI Taxonomy" id="620910"/>
    <lineage>
        <taxon>Bacteria</taxon>
        <taxon>Bacillati</taxon>
        <taxon>Actinomycetota</taxon>
        <taxon>Actinomycetes</taxon>
        <taxon>Micrococcales</taxon>
        <taxon>Luteimicrobium</taxon>
    </lineage>
</organism>
<dbReference type="InterPro" id="IPR000209">
    <property type="entry name" value="Peptidase_S8/S53_dom"/>
</dbReference>
<feature type="active site" description="Charge relay system" evidence="5 6">
    <location>
        <position position="279"/>
    </location>
</feature>
<evidence type="ECO:0000256" key="4">
    <source>
        <dbReference type="ARBA" id="ARBA00022825"/>
    </source>
</evidence>
<comment type="similarity">
    <text evidence="1 6">Belongs to the peptidase S8 family.</text>
</comment>
<dbReference type="InterPro" id="IPR023828">
    <property type="entry name" value="Peptidase_S8_Ser-AS"/>
</dbReference>
<dbReference type="PROSITE" id="PS00138">
    <property type="entry name" value="SUBTILASE_SER"/>
    <property type="match status" value="1"/>
</dbReference>
<dbReference type="InterPro" id="IPR036852">
    <property type="entry name" value="Peptidase_S8/S53_dom_sf"/>
</dbReference>
<dbReference type="InterPro" id="IPR050131">
    <property type="entry name" value="Peptidase_S8_subtilisin-like"/>
</dbReference>
<comment type="caution">
    <text evidence="10">The sequence shown here is derived from an EMBL/GenBank/DDBJ whole genome shotgun (WGS) entry which is preliminary data.</text>
</comment>
<sequence>MQTHRMRRSAAAALAAAALLATAGTATAASAATDDAPAPDATTTGTATTGTTGSTGGSLETFTLVTGDQVQARVAADGTVSEAQVVTDDPDRVVTTWISHDDTYVIPAEAQPLIDAGTLDERLFDISLLARDDYDDASTDTLPVIVQYSGAAAARSVVRGATTTASIPAIDAAAMSVDKDRAKAAWAGIAPSQARSSSGVTKVWLDAKVHGDAVTDLTPTVPLTGAGTAHDLGYDGTGVKVAVLDTGYDQQHPDLTGQVALSASFVTTKGVTIQDGNGHGTHTASTIAGTGAASDGRYAGMAPGAKLLVGKVLGDDGSGQESWILAGMQWAVDNGAKVVSMSLGSDSTTSCSGADVDLVQALSDKALFVIAAGNEGLHGQVSTPGCAPDALTVGALDRDDATAYFSSRGPSVGGTAAKPDIASQGVDVVAARAGGGTDMPYVAESGTSMATPHVAGGAAIVFQEHPDWTPEQVKDLLTSSADGTTTPVLEQGAGPMDVGRAVTEPVYGEPNESLATFTAGQDVTPVTKTVTLHNTSGADVTLDLSLQTYGDSGIADLPARAVKLGAPGARKGADQVVVPAGGSADVPLTIDPSARAHVDDYGTVTGRLVGRAEDGMRVTVPFSYVLAAPTAQVTVVVKNRYGMPADSYSSFQVLDLAGGSGANYGVGSGTVTLTMPVGTYEFSSTVLTRDTPDNHGQVDSVTEVFRHGVKVTGDTTVVLDAQDARELRWKTDKATQPEGFSIGYTQGMASNGTFKTGLLTTVPSYVNHLYTTPTKTDSRLTFEATARLAAPRLTMTSSGGRQVDDLPVTFAPEFAGTASAPLVDVGPGTDANIAAADVTGKLVLIDASTAVTGGNALSWDRALKGRGAVGVLAYSSTALGRTVTSGSGTTIPMISITTDDATALRAELAAGPVTMSWTGQPVATSPYLYNLATVTHGEIPTGVQRVSDADLATVPTDYHTQGTDSRTWWLDLGLELPGVSAVYASGSMLPVNAPLHRTEYYTASSDVAWTTIARMTYNVSNAASFGGPVTYEPGSSQPTSWFAAPTGATGTTNDVPLAYRTLNGMSLALPAWGDAAGHDSTGLINQDSWSTSVAVGGAAVVPAAGVYALPSGSASVHVVRTFVRRASTAAVLGLGYTTDWTFTTDRSQQGAQHLLVPHVDLDTDLTDRVTSGTAAHVVLTATDDGPNTAADVKSATLEYATGDTASTVAQVTGWTAVPATKDALGRWTADVPTDVPAGSFVHLRVALTDVNGSHVEQTMVRAYQAGGRVDLGVSARSQCVNGDAMVAVYAANRSAVTADVTLSTPFGTTTVAGVEPGKAAYHLFDTGAVRLKKGGDADVVGAGHVGSLDVRTPYTAGYDAVSCR</sequence>
<dbReference type="GO" id="GO:0004252">
    <property type="term" value="F:serine-type endopeptidase activity"/>
    <property type="evidence" value="ECO:0007669"/>
    <property type="project" value="UniProtKB-UniRule"/>
</dbReference>
<dbReference type="SUPFAM" id="SSF52025">
    <property type="entry name" value="PA domain"/>
    <property type="match status" value="1"/>
</dbReference>
<feature type="domain" description="Peptidase S8/S53" evidence="9">
    <location>
        <begin position="236"/>
        <end position="494"/>
    </location>
</feature>
<dbReference type="Proteomes" id="UP000231586">
    <property type="component" value="Unassembled WGS sequence"/>
</dbReference>
<dbReference type="Gene3D" id="3.40.50.200">
    <property type="entry name" value="Peptidase S8/S53 domain"/>
    <property type="match status" value="1"/>
</dbReference>
<protein>
    <submittedName>
        <fullName evidence="10">Subtilisin family serine protease</fullName>
    </submittedName>
</protein>
<dbReference type="Gene3D" id="3.50.30.30">
    <property type="match status" value="1"/>
</dbReference>
<dbReference type="PANTHER" id="PTHR43806">
    <property type="entry name" value="PEPTIDASE S8"/>
    <property type="match status" value="1"/>
</dbReference>
<evidence type="ECO:0000259" key="9">
    <source>
        <dbReference type="Pfam" id="PF00082"/>
    </source>
</evidence>
<dbReference type="EMBL" id="PGTZ01000007">
    <property type="protein sequence ID" value="PJI93808.1"/>
    <property type="molecule type" value="Genomic_DNA"/>
</dbReference>
<dbReference type="PROSITE" id="PS51318">
    <property type="entry name" value="TAT"/>
    <property type="match status" value="1"/>
</dbReference>
<dbReference type="InterPro" id="IPR006311">
    <property type="entry name" value="TAT_signal"/>
</dbReference>
<keyword evidence="4 6" id="KW-0720">Serine protease</keyword>
<evidence type="ECO:0000256" key="2">
    <source>
        <dbReference type="ARBA" id="ARBA00022670"/>
    </source>
</evidence>
<accession>A0A2M8WSA8</accession>
<evidence type="ECO:0000256" key="6">
    <source>
        <dbReference type="PROSITE-ProRule" id="PRU01240"/>
    </source>
</evidence>
<feature type="compositionally biased region" description="Low complexity" evidence="7">
    <location>
        <begin position="30"/>
        <end position="52"/>
    </location>
</feature>
<feature type="region of interest" description="Disordered" evidence="7">
    <location>
        <begin position="30"/>
        <end position="60"/>
    </location>
</feature>
<reference evidence="10 11" key="1">
    <citation type="submission" date="2017-11" db="EMBL/GenBank/DDBJ databases">
        <title>Genomic Encyclopedia of Archaeal and Bacterial Type Strains, Phase II (KMG-II): From Individual Species to Whole Genera.</title>
        <authorList>
            <person name="Goeker M."/>
        </authorList>
    </citation>
    <scope>NUCLEOTIDE SEQUENCE [LARGE SCALE GENOMIC DNA]</scope>
    <source>
        <strain evidence="10 11">DSM 22413</strain>
    </source>
</reference>
<evidence type="ECO:0000256" key="8">
    <source>
        <dbReference type="SAM" id="SignalP"/>
    </source>
</evidence>
<dbReference type="Pfam" id="PF00082">
    <property type="entry name" value="Peptidase_S8"/>
    <property type="match status" value="1"/>
</dbReference>
<keyword evidence="3 6" id="KW-0378">Hydrolase</keyword>
<keyword evidence="11" id="KW-1185">Reference proteome</keyword>
<evidence type="ECO:0000256" key="7">
    <source>
        <dbReference type="SAM" id="MobiDB-lite"/>
    </source>
</evidence>
<feature type="active site" description="Charge relay system" evidence="5 6">
    <location>
        <position position="245"/>
    </location>
</feature>
<name>A0A2M8WSA8_9MICO</name>